<protein>
    <submittedName>
        <fullName evidence="2">Uncharacterized protein</fullName>
    </submittedName>
</protein>
<dbReference type="GeneID" id="7271396"/>
<dbReference type="KEGG" id="mpl:Mpal_0370"/>
<dbReference type="Proteomes" id="UP000002457">
    <property type="component" value="Chromosome"/>
</dbReference>
<keyword evidence="3" id="KW-1185">Reference proteome</keyword>
<feature type="region of interest" description="Disordered" evidence="1">
    <location>
        <begin position="787"/>
        <end position="811"/>
    </location>
</feature>
<feature type="compositionally biased region" description="Polar residues" evidence="1">
    <location>
        <begin position="801"/>
        <end position="811"/>
    </location>
</feature>
<proteinExistence type="predicted"/>
<dbReference type="HOGENOM" id="CLU_013770_0_0_2"/>
<dbReference type="STRING" id="521011.Mpal_0370"/>
<dbReference type="eggNOG" id="arCOG01543">
    <property type="taxonomic scope" value="Archaea"/>
</dbReference>
<organism evidence="2 3">
    <name type="scientific">Methanosphaerula palustris (strain ATCC BAA-1556 / DSM 19958 / E1-9c)</name>
    <dbReference type="NCBI Taxonomy" id="521011"/>
    <lineage>
        <taxon>Archaea</taxon>
        <taxon>Methanobacteriati</taxon>
        <taxon>Methanobacteriota</taxon>
        <taxon>Stenosarchaea group</taxon>
        <taxon>Methanomicrobia</taxon>
        <taxon>Methanomicrobiales</taxon>
        <taxon>Methanoregulaceae</taxon>
        <taxon>Methanosphaerula</taxon>
    </lineage>
</organism>
<evidence type="ECO:0000256" key="1">
    <source>
        <dbReference type="SAM" id="MobiDB-lite"/>
    </source>
</evidence>
<accession>B8GJU3</accession>
<feature type="compositionally biased region" description="Basic and acidic residues" evidence="1">
    <location>
        <begin position="790"/>
        <end position="799"/>
    </location>
</feature>
<dbReference type="RefSeq" id="WP_012617066.1">
    <property type="nucleotide sequence ID" value="NC_011832.1"/>
</dbReference>
<evidence type="ECO:0000313" key="2">
    <source>
        <dbReference type="EMBL" id="ACL15747.1"/>
    </source>
</evidence>
<dbReference type="OrthoDB" id="117814at2157"/>
<reference evidence="2 3" key="1">
    <citation type="journal article" date="2015" name="Genome Announc.">
        <title>Complete Genome Sequence of Methanosphaerula palustris E1-9CT, a Hydrogenotrophic Methanogen Isolated from a Minerotrophic Fen Peatland.</title>
        <authorList>
            <person name="Cadillo-Quiroz H."/>
            <person name="Browne P."/>
            <person name="Kyrpides N."/>
            <person name="Woyke T."/>
            <person name="Goodwin L."/>
            <person name="Detter C."/>
            <person name="Yavitt J.B."/>
            <person name="Zinder S.H."/>
        </authorList>
    </citation>
    <scope>NUCLEOTIDE SEQUENCE [LARGE SCALE GENOMIC DNA]</scope>
    <source>
        <strain evidence="3">ATCC BAA-1556 / DSM 19958 / E1-9c</strain>
    </source>
</reference>
<dbReference type="eggNOG" id="arCOG07809">
    <property type="taxonomic scope" value="Archaea"/>
</dbReference>
<sequence length="1058" mass="115990">MNTGSEIRRGLEVLVAPGQVFEVRSWTGDRIASGYFDDLDTAGKAIEALDAANPDGIYLTPNPVLPDLLARRANRIKGPLAKKDSSTSDGDILSRRWFLIDIDPARPSGVSSSDEEHQAALDRATEIAAALGERGWPAPVAGDSGNGAHLLYRVDLPNDEQVTALIRAALVGLDGLFSDARASVDTAVFNASRIWKVYGTVARKGDNTRSRPHRRSRLLSMPDPIAIVTREQLAALAITDPGGDTAAPAPSNRGTSRQVGEKIDLAGWLRDHDLGVIDRRPYRGGDLYRLDACPFSSAHTDGAFAIQFASGAIHAGCHHASCGGGSQRWPELREMYEKPKVSAITPEEKGAAYRKKKATAREAVAGRDDAAPVETDAADEAVLAEARQILETGDPLAYMVDTFNLEHVGDRDLAHCLALSLASRLVATSEGLHVMTTGESGKGKSDGYRVMLRQLPDAWKIKGSFSDKSLYYMGESLKPQTVFLIDDKDLSDSLQEVLKEATTDFRKPIEHRTVTTDRKPQICYIPERCIWWIARVEGVGDDQVKNRMLMPWVDDSDEQDRAVLAGILERLARDEDEPIGELHEIAVCKALWTILQSVGLVDVNLSRFALRIHFSSARNRRNSRMLTDMIQSAAMLRYFQRDRRDLQDGITRIYATEDDFRTAAAIFTALHTVSGSQDAKLTRREDDVLRLLAATGETEFTVQKIMNLTKLSYDSVRRMLVGYGDRGIHRPGLLEKCPAIAKMDTSVSIRDEDDDRTVRTIHRRETTFSFDLQVYRRWQTGGQVVWLDEPGDRDRDPDPRSNTCQQHQQHIRSINAVSTATIKTDNPALSAETDDKSLCVQREGSLNAAEMKSTHPAPSPEGRVCAGVCVPEKNCDLTSNTGIRNLIQKQGRQSPPKVSSKNCKDAATTCKDCGDAAVTSMAGGEPARPAPPLTLAQVNPGDYSLIPGGPLIEPCPVCGGRVVHYTERYQARKARGPKEKSRNICRGCYNRARACEQAAIQVLPGVIPLDEVESVDAGLFGRCSVCGLQAATYNHAGSGTGICSVCYEKLVREQVDIR</sequence>
<evidence type="ECO:0000313" key="3">
    <source>
        <dbReference type="Proteomes" id="UP000002457"/>
    </source>
</evidence>
<name>B8GJU3_METPE</name>
<gene>
    <name evidence="2" type="ordered locus">Mpal_0370</name>
</gene>
<dbReference type="AlphaFoldDB" id="B8GJU3"/>
<dbReference type="EMBL" id="CP001338">
    <property type="protein sequence ID" value="ACL15747.1"/>
    <property type="molecule type" value="Genomic_DNA"/>
</dbReference>